<feature type="region of interest" description="Disordered" evidence="1">
    <location>
        <begin position="379"/>
        <end position="404"/>
    </location>
</feature>
<feature type="compositionally biased region" description="Polar residues" evidence="1">
    <location>
        <begin position="379"/>
        <end position="389"/>
    </location>
</feature>
<evidence type="ECO:0000256" key="1">
    <source>
        <dbReference type="SAM" id="MobiDB-lite"/>
    </source>
</evidence>
<proteinExistence type="predicted"/>
<evidence type="ECO:0000313" key="3">
    <source>
        <dbReference type="Proteomes" id="UP000467700"/>
    </source>
</evidence>
<sequence>MTESNLEGVQATSLNARSDIFGTGLNDDTIIRDEGRPLPVNIGQRISGATPRPNSTGETSVDGLHATPDGLLREDLVSLHNAAEFARPPFLQIAADAALKILDLLTSHSVPRFLLSQWSTGVVSNVATLAVQSIVIVWTSYQNAPDPGIWEEVTSEFVEQVAVILHRILGHMRHQAESGLLSSLPLGNARRLVMEDRRRELLSTLAEIALCHLNLQEISSRPLDKQAKAIAQLKDRRKSSGVLYDEEDDVALSAQEATTDVNEVDSKYTATSRGPDKARTKRGKAGPSYSILKGITSCPEFSSSVNGVFTPSTSAASYPPSPGWHLPYSGPYPYIPVPGVCSPFGGYFPSCELPVQSNSSPSGMYAPFSSPIPMWNHGTRSLPSTSSAPPTDAGSGGGYRGRHT</sequence>
<reference evidence="2 3" key="1">
    <citation type="submission" date="2020-01" db="EMBL/GenBank/DDBJ databases">
        <authorList>
            <person name="Gupta K D."/>
        </authorList>
    </citation>
    <scope>NUCLEOTIDE SEQUENCE [LARGE SCALE GENOMIC DNA]</scope>
</reference>
<organism evidence="2 3">
    <name type="scientific">Cyclocybe aegerita</name>
    <name type="common">Black poplar mushroom</name>
    <name type="synonym">Agrocybe aegerita</name>
    <dbReference type="NCBI Taxonomy" id="1973307"/>
    <lineage>
        <taxon>Eukaryota</taxon>
        <taxon>Fungi</taxon>
        <taxon>Dikarya</taxon>
        <taxon>Basidiomycota</taxon>
        <taxon>Agaricomycotina</taxon>
        <taxon>Agaricomycetes</taxon>
        <taxon>Agaricomycetidae</taxon>
        <taxon>Agaricales</taxon>
        <taxon>Agaricineae</taxon>
        <taxon>Bolbitiaceae</taxon>
        <taxon>Cyclocybe</taxon>
    </lineage>
</organism>
<feature type="region of interest" description="Disordered" evidence="1">
    <location>
        <begin position="265"/>
        <end position="286"/>
    </location>
</feature>
<dbReference type="OrthoDB" id="10436494at2759"/>
<dbReference type="EMBL" id="CACVBS010000069">
    <property type="protein sequence ID" value="CAA7268683.1"/>
    <property type="molecule type" value="Genomic_DNA"/>
</dbReference>
<evidence type="ECO:0000313" key="2">
    <source>
        <dbReference type="EMBL" id="CAA7268683.1"/>
    </source>
</evidence>
<gene>
    <name evidence="2" type="ORF">AAE3_LOCUS10948</name>
</gene>
<keyword evidence="3" id="KW-1185">Reference proteome</keyword>
<feature type="region of interest" description="Disordered" evidence="1">
    <location>
        <begin position="41"/>
        <end position="65"/>
    </location>
</feature>
<comment type="caution">
    <text evidence="2">The sequence shown here is derived from an EMBL/GenBank/DDBJ whole genome shotgun (WGS) entry which is preliminary data.</text>
</comment>
<protein>
    <submittedName>
        <fullName evidence="2">Uncharacterized protein</fullName>
    </submittedName>
</protein>
<dbReference type="AlphaFoldDB" id="A0A8S0XQI2"/>
<dbReference type="Proteomes" id="UP000467700">
    <property type="component" value="Unassembled WGS sequence"/>
</dbReference>
<feature type="compositionally biased region" description="Gly residues" evidence="1">
    <location>
        <begin position="394"/>
        <end position="404"/>
    </location>
</feature>
<accession>A0A8S0XQI2</accession>
<name>A0A8S0XQI2_CYCAE</name>